<evidence type="ECO:0000313" key="1">
    <source>
        <dbReference type="EMBL" id="VTM53137.1"/>
    </source>
</evidence>
<organism evidence="1">
    <name type="scientific">Klebsiella pneumoniae</name>
    <dbReference type="NCBI Taxonomy" id="573"/>
    <lineage>
        <taxon>Bacteria</taxon>
        <taxon>Pseudomonadati</taxon>
        <taxon>Pseudomonadota</taxon>
        <taxon>Gammaproteobacteria</taxon>
        <taxon>Enterobacterales</taxon>
        <taxon>Enterobacteriaceae</taxon>
        <taxon>Klebsiella/Raoultella group</taxon>
        <taxon>Klebsiella</taxon>
        <taxon>Klebsiella pneumoniae complex</taxon>
    </lineage>
</organism>
<dbReference type="AlphaFoldDB" id="A0A4P0XYD6"/>
<protein>
    <submittedName>
        <fullName evidence="1">Uncharacterized protein</fullName>
    </submittedName>
</protein>
<name>A0A4P0XYD6_KLEPN</name>
<reference evidence="1" key="1">
    <citation type="submission" date="2019-04" db="EMBL/GenBank/DDBJ databases">
        <authorList>
            <consortium name="Pathogen Informatics"/>
        </authorList>
    </citation>
    <scope>NUCLEOTIDE SEQUENCE</scope>
    <source>
        <strain evidence="1">NCTC9183</strain>
    </source>
</reference>
<accession>A0A4P0XYD6</accession>
<proteinExistence type="predicted"/>
<gene>
    <name evidence="1" type="ORF">NCTC9183_02344</name>
</gene>
<dbReference type="EMBL" id="CABDVL010000003">
    <property type="protein sequence ID" value="VTM53137.1"/>
    <property type="molecule type" value="Genomic_DNA"/>
</dbReference>
<dbReference type="Proteomes" id="UP000507695">
    <property type="component" value="Unassembled WGS sequence"/>
</dbReference>
<sequence length="131" mass="14069">MAPQGVKQLAMVGVVDHADDRFAVGDDRQRQAPGVQAVEETAGAIDGVDHPQHSRVGQAGAALFAEKTILRKRALNALFDKGLHPLIGHADHILQVVALMVDGQRLALLIVFKRQLSPRFRQLAGQTVAGL</sequence>